<dbReference type="Pfam" id="PF07653">
    <property type="entry name" value="SH3_2"/>
    <property type="match status" value="1"/>
</dbReference>
<evidence type="ECO:0000256" key="1">
    <source>
        <dbReference type="ARBA" id="ARBA00022443"/>
    </source>
</evidence>
<dbReference type="GeneID" id="27689103"/>
<evidence type="ECO:0000256" key="2">
    <source>
        <dbReference type="PROSITE-ProRule" id="PRU00192"/>
    </source>
</evidence>
<dbReference type="PROSITE" id="PS50002">
    <property type="entry name" value="SH3"/>
    <property type="match status" value="1"/>
</dbReference>
<feature type="coiled-coil region" evidence="3">
    <location>
        <begin position="226"/>
        <end position="314"/>
    </location>
</feature>
<keyword evidence="3" id="KW-0175">Coiled coil</keyword>
<dbReference type="Gene3D" id="2.30.30.40">
    <property type="entry name" value="SH3 Domains"/>
    <property type="match status" value="1"/>
</dbReference>
<feature type="region of interest" description="Disordered" evidence="4">
    <location>
        <begin position="1"/>
        <end position="43"/>
    </location>
</feature>
<organism evidence="6 7">
    <name type="scientific">Spizellomyces punctatus (strain DAOM BR117)</name>
    <dbReference type="NCBI Taxonomy" id="645134"/>
    <lineage>
        <taxon>Eukaryota</taxon>
        <taxon>Fungi</taxon>
        <taxon>Fungi incertae sedis</taxon>
        <taxon>Chytridiomycota</taxon>
        <taxon>Chytridiomycota incertae sedis</taxon>
        <taxon>Chytridiomycetes</taxon>
        <taxon>Spizellomycetales</taxon>
        <taxon>Spizellomycetaceae</taxon>
        <taxon>Spizellomyces</taxon>
    </lineage>
</organism>
<dbReference type="SUPFAM" id="SSF50044">
    <property type="entry name" value="SH3-domain"/>
    <property type="match status" value="1"/>
</dbReference>
<evidence type="ECO:0000259" key="5">
    <source>
        <dbReference type="PROSITE" id="PS50002"/>
    </source>
</evidence>
<dbReference type="InterPro" id="IPR001452">
    <property type="entry name" value="SH3_domain"/>
</dbReference>
<dbReference type="Proteomes" id="UP000053201">
    <property type="component" value="Unassembled WGS sequence"/>
</dbReference>
<evidence type="ECO:0000256" key="3">
    <source>
        <dbReference type="SAM" id="Coils"/>
    </source>
</evidence>
<dbReference type="InterPro" id="IPR036028">
    <property type="entry name" value="SH3-like_dom_sf"/>
</dbReference>
<dbReference type="SMART" id="SM00326">
    <property type="entry name" value="SH3"/>
    <property type="match status" value="1"/>
</dbReference>
<dbReference type="VEuPathDB" id="FungiDB:SPPG_05748"/>
<dbReference type="EMBL" id="KQ257459">
    <property type="protein sequence ID" value="KNC98766.1"/>
    <property type="molecule type" value="Genomic_DNA"/>
</dbReference>
<dbReference type="CDD" id="cd00174">
    <property type="entry name" value="SH3"/>
    <property type="match status" value="1"/>
</dbReference>
<gene>
    <name evidence="6" type="ORF">SPPG_05748</name>
</gene>
<reference evidence="6 7" key="1">
    <citation type="submission" date="2009-08" db="EMBL/GenBank/DDBJ databases">
        <title>The Genome Sequence of Spizellomyces punctatus strain DAOM BR117.</title>
        <authorList>
            <consortium name="The Broad Institute Genome Sequencing Platform"/>
            <person name="Russ C."/>
            <person name="Cuomo C."/>
            <person name="Shea T."/>
            <person name="Young S.K."/>
            <person name="Zeng Q."/>
            <person name="Koehrsen M."/>
            <person name="Haas B."/>
            <person name="Borodovsky M."/>
            <person name="Guigo R."/>
            <person name="Alvarado L."/>
            <person name="Berlin A."/>
            <person name="Bochicchio J."/>
            <person name="Borenstein D."/>
            <person name="Chapman S."/>
            <person name="Chen Z."/>
            <person name="Engels R."/>
            <person name="Freedman E."/>
            <person name="Gellesch M."/>
            <person name="Goldberg J."/>
            <person name="Griggs A."/>
            <person name="Gujja S."/>
            <person name="Heiman D."/>
            <person name="Hepburn T."/>
            <person name="Howarth C."/>
            <person name="Jen D."/>
            <person name="Larson L."/>
            <person name="Lewis B."/>
            <person name="Mehta T."/>
            <person name="Park D."/>
            <person name="Pearson M."/>
            <person name="Roberts A."/>
            <person name="Saif S."/>
            <person name="Shenoy N."/>
            <person name="Sisk P."/>
            <person name="Stolte C."/>
            <person name="Sykes S."/>
            <person name="Thomson T."/>
            <person name="Walk T."/>
            <person name="White J."/>
            <person name="Yandava C."/>
            <person name="Burger G."/>
            <person name="Gray M.W."/>
            <person name="Holland P.W.H."/>
            <person name="King N."/>
            <person name="Lang F.B.F."/>
            <person name="Roger A.J."/>
            <person name="Ruiz-Trillo I."/>
            <person name="Lander E."/>
            <person name="Nusbaum C."/>
        </authorList>
    </citation>
    <scope>NUCLEOTIDE SEQUENCE [LARGE SCALE GENOMIC DNA]</scope>
    <source>
        <strain evidence="6 7">DAOM BR117</strain>
    </source>
</reference>
<dbReference type="OrthoDB" id="10255128at2759"/>
<keyword evidence="7" id="KW-1185">Reference proteome</keyword>
<evidence type="ECO:0000313" key="6">
    <source>
        <dbReference type="EMBL" id="KNC98766.1"/>
    </source>
</evidence>
<proteinExistence type="predicted"/>
<feature type="domain" description="SH3" evidence="5">
    <location>
        <begin position="367"/>
        <end position="428"/>
    </location>
</feature>
<evidence type="ECO:0000256" key="4">
    <source>
        <dbReference type="SAM" id="MobiDB-lite"/>
    </source>
</evidence>
<accession>A0A0L0HCR3</accession>
<dbReference type="RefSeq" id="XP_016606806.1">
    <property type="nucleotide sequence ID" value="XM_016753957.1"/>
</dbReference>
<keyword evidence="1 2" id="KW-0728">SH3 domain</keyword>
<sequence>MFTRASRFGETGPTSPVTTPRKPTTPKIGTPNTRTPRKTRSALDLQAFSPEREQNRTVSVSSNRSSKVIDFFDHLGEAENERPSYAAWMIEKDALERKIRDLQQQKGEWEHQMQAKYKQIDSLESQLRRSEERVRLLTIDNSTLGGRVSMLEDRLKEERSKESSLLSHSAFLTQRVKVLEKKLGRVELELDKKQDQSKKENDVLKRSSLVNIMGASRKGDSPSLEIAHLRDELAKLEKEKRLFNAKLRDIQNKHQQEKRQLQAQVASLRNIPASEQQHMAAALQSERLRWEKEMNTLRHELEQAKLLLEERAKDDNLNHGPSFKADQRRTAEIDRRLSGFSDISDAFSYKTDDDSTSLATLENLSIEIPSLYRATQNYNPTTEQPGHLAFREDDLILIRKKTSDDTWIGELDGNIGLVPAGAVEDVNQVDFESAGLDTVSFLFPPWGNEALQWL</sequence>
<feature type="coiled-coil region" evidence="3">
    <location>
        <begin position="85"/>
        <end position="140"/>
    </location>
</feature>
<dbReference type="AlphaFoldDB" id="A0A0L0HCR3"/>
<name>A0A0L0HCR3_SPIPD</name>
<protein>
    <recommendedName>
        <fullName evidence="5">SH3 domain-containing protein</fullName>
    </recommendedName>
</protein>
<feature type="compositionally biased region" description="Low complexity" evidence="4">
    <location>
        <begin position="13"/>
        <end position="31"/>
    </location>
</feature>
<evidence type="ECO:0000313" key="7">
    <source>
        <dbReference type="Proteomes" id="UP000053201"/>
    </source>
</evidence>